<feature type="domain" description="N-acetyltransferase" evidence="3">
    <location>
        <begin position="1"/>
        <end position="116"/>
    </location>
</feature>
<keyword evidence="1" id="KW-0808">Transferase</keyword>
<keyword evidence="2" id="KW-0012">Acyltransferase</keyword>
<sequence length="116" mass="12403">MSGSDSVDGVARFLARNPGMSFVADAEGMLAGCVLGGHDGRRGYLYHVSVSPQFRRRGVARGLVARTVAAIAAEGIEKIHIDVFADNGAGLAFWRAIGWHDRDELKRFSFTPPSGA</sequence>
<evidence type="ECO:0000256" key="2">
    <source>
        <dbReference type="ARBA" id="ARBA00023315"/>
    </source>
</evidence>
<evidence type="ECO:0000256" key="1">
    <source>
        <dbReference type="ARBA" id="ARBA00022679"/>
    </source>
</evidence>
<proteinExistence type="predicted"/>
<organism evidence="4 5">
    <name type="scientific">Methylocystis iwaonis</name>
    <dbReference type="NCBI Taxonomy" id="2885079"/>
    <lineage>
        <taxon>Bacteria</taxon>
        <taxon>Pseudomonadati</taxon>
        <taxon>Pseudomonadota</taxon>
        <taxon>Alphaproteobacteria</taxon>
        <taxon>Hyphomicrobiales</taxon>
        <taxon>Methylocystaceae</taxon>
        <taxon>Methylocystis</taxon>
    </lineage>
</organism>
<protein>
    <recommendedName>
        <fullName evidence="3">N-acetyltransferase domain-containing protein</fullName>
    </recommendedName>
</protein>
<keyword evidence="5" id="KW-1185">Reference proteome</keyword>
<geneLocation type="plasmid" evidence="4 5">
    <name>pSS37A-Re-1</name>
</geneLocation>
<evidence type="ECO:0000313" key="5">
    <source>
        <dbReference type="Proteomes" id="UP001317629"/>
    </source>
</evidence>
<dbReference type="InterPro" id="IPR000182">
    <property type="entry name" value="GNAT_dom"/>
</dbReference>
<dbReference type="Proteomes" id="UP001317629">
    <property type="component" value="Plasmid pSS37A-Re-1"/>
</dbReference>
<keyword evidence="4" id="KW-0614">Plasmid</keyword>
<dbReference type="PANTHER" id="PTHR43877">
    <property type="entry name" value="AMINOALKYLPHOSPHONATE N-ACETYLTRANSFERASE-RELATED-RELATED"/>
    <property type="match status" value="1"/>
</dbReference>
<evidence type="ECO:0000313" key="4">
    <source>
        <dbReference type="EMBL" id="BDV36094.1"/>
    </source>
</evidence>
<reference evidence="4 5" key="1">
    <citation type="journal article" date="2023" name="Int. J. Syst. Evol. Microbiol.">
        <title>Methylocystis iwaonis sp. nov., a type II methane-oxidizing bacterium from surface soil of a rice paddy field in Japan, and emended description of the genus Methylocystis (ex Whittenbury et al. 1970) Bowman et al. 1993.</title>
        <authorList>
            <person name="Kaise H."/>
            <person name="Sawadogo J.B."/>
            <person name="Alam M.S."/>
            <person name="Ueno C."/>
            <person name="Dianou D."/>
            <person name="Shinjo R."/>
            <person name="Asakawa S."/>
        </authorList>
    </citation>
    <scope>NUCLEOTIDE SEQUENCE [LARGE SCALE GENOMIC DNA]</scope>
    <source>
        <strain evidence="4 5">SS37A-Re</strain>
    </source>
</reference>
<accession>A0ABN6VKM6</accession>
<dbReference type="PROSITE" id="PS51186">
    <property type="entry name" value="GNAT"/>
    <property type="match status" value="1"/>
</dbReference>
<dbReference type="InterPro" id="IPR016181">
    <property type="entry name" value="Acyl_CoA_acyltransferase"/>
</dbReference>
<dbReference type="SUPFAM" id="SSF55729">
    <property type="entry name" value="Acyl-CoA N-acyltransferases (Nat)"/>
    <property type="match status" value="1"/>
</dbReference>
<evidence type="ECO:0000259" key="3">
    <source>
        <dbReference type="PROSITE" id="PS51186"/>
    </source>
</evidence>
<dbReference type="Gene3D" id="3.40.630.30">
    <property type="match status" value="1"/>
</dbReference>
<dbReference type="CDD" id="cd04301">
    <property type="entry name" value="NAT_SF"/>
    <property type="match status" value="1"/>
</dbReference>
<dbReference type="EMBL" id="AP027143">
    <property type="protein sequence ID" value="BDV36094.1"/>
    <property type="molecule type" value="Genomic_DNA"/>
</dbReference>
<gene>
    <name evidence="4" type="ORF">SS37A_36240</name>
</gene>
<dbReference type="InterPro" id="IPR050832">
    <property type="entry name" value="Bact_Acetyltransf"/>
</dbReference>
<dbReference type="Pfam" id="PF00583">
    <property type="entry name" value="Acetyltransf_1"/>
    <property type="match status" value="1"/>
</dbReference>
<name>A0ABN6VKM6_9HYPH</name>